<dbReference type="RefSeq" id="WP_053179147.1">
    <property type="nucleotide sequence ID" value="NZ_LGIA01000016.1"/>
</dbReference>
<dbReference type="InterPro" id="IPR020847">
    <property type="entry name" value="AP_endonuclease_F1_BS"/>
</dbReference>
<accession>A0A0L8VEF1</accession>
<dbReference type="OrthoDB" id="9803914at2"/>
<comment type="caution">
    <text evidence="9">The sequence shown here is derived from an EMBL/GenBank/DDBJ whole genome shotgun (WGS) entry which is preliminary data.</text>
</comment>
<name>A0A0L8VEF1_9BACT</name>
<dbReference type="PANTHER" id="PTHR43250:SF2">
    <property type="entry name" value="EXODEOXYRIBONUCLEASE III"/>
    <property type="match status" value="1"/>
</dbReference>
<dbReference type="FunFam" id="3.60.10.10:FF:000026">
    <property type="entry name" value="Exodeoxyribonuclease III"/>
    <property type="match status" value="1"/>
</dbReference>
<dbReference type="NCBIfam" id="TIGR00195">
    <property type="entry name" value="exoDNase_III"/>
    <property type="match status" value="1"/>
</dbReference>
<feature type="binding site" evidence="6">
    <location>
        <position position="8"/>
    </location>
    <ligand>
        <name>Mg(2+)</name>
        <dbReference type="ChEBI" id="CHEBI:18420"/>
        <label>1</label>
    </ligand>
</feature>
<evidence type="ECO:0000256" key="2">
    <source>
        <dbReference type="ARBA" id="ARBA00022723"/>
    </source>
</evidence>
<evidence type="ECO:0000256" key="1">
    <source>
        <dbReference type="ARBA" id="ARBA00007092"/>
    </source>
</evidence>
<sequence>MKRILSYNVNGIRAALGKGFLDWLSSENPDVVCLQETKAQPGQMSELAFEALGYHIYAHSAIKKGYSGVAILSKEKPDQVVYGMDNAKYDAEGRVIRADFGDLSVISAYFPSGTTGGPRQAFKMDFLADFQAYLNKLRNERPNLVISGDYNICRLWIDIHNPEKQQNTSGFLPEEREWFQQFVDDGYCDSFREIVADPHHYSWWSYRAGSRARNKGWRIDYHMVSEPLKSKVMSAGILPDVVHSDHCPVWVELDV</sequence>
<evidence type="ECO:0000256" key="7">
    <source>
        <dbReference type="PIRSR" id="PIRSR604808-3"/>
    </source>
</evidence>
<dbReference type="GO" id="GO:0008311">
    <property type="term" value="F:double-stranded DNA 3'-5' DNA exonuclease activity"/>
    <property type="evidence" value="ECO:0007669"/>
    <property type="project" value="InterPro"/>
</dbReference>
<dbReference type="AlphaFoldDB" id="A0A0L8VEF1"/>
<dbReference type="STRING" id="1409788.NC99_03440"/>
<dbReference type="InterPro" id="IPR004808">
    <property type="entry name" value="AP_endonuc_1"/>
</dbReference>
<dbReference type="Gene3D" id="3.60.10.10">
    <property type="entry name" value="Endonuclease/exonuclease/phosphatase"/>
    <property type="match status" value="1"/>
</dbReference>
<dbReference type="PROSITE" id="PS51435">
    <property type="entry name" value="AP_NUCLEASE_F1_4"/>
    <property type="match status" value="1"/>
</dbReference>
<reference evidence="10" key="1">
    <citation type="submission" date="2015-07" db="EMBL/GenBank/DDBJ databases">
        <title>Genome sequencing of Sunxiuqinia dokdonensis strain SK.</title>
        <authorList>
            <person name="Ahn S."/>
            <person name="Kim B.-C."/>
        </authorList>
    </citation>
    <scope>NUCLEOTIDE SEQUENCE [LARGE SCALE GENOMIC DNA]</scope>
    <source>
        <strain evidence="10">SK</strain>
    </source>
</reference>
<feature type="binding site" evidence="6">
    <location>
        <position position="245"/>
    </location>
    <ligand>
        <name>Mg(2+)</name>
        <dbReference type="ChEBI" id="CHEBI:18420"/>
        <label>1</label>
    </ligand>
</feature>
<dbReference type="CDD" id="cd10281">
    <property type="entry name" value="Nape_like_AP-endo"/>
    <property type="match status" value="1"/>
</dbReference>
<feature type="active site" description="Proton donor/acceptor" evidence="5">
    <location>
        <position position="149"/>
    </location>
</feature>
<dbReference type="Proteomes" id="UP000036958">
    <property type="component" value="Unassembled WGS sequence"/>
</dbReference>
<dbReference type="InterPro" id="IPR036691">
    <property type="entry name" value="Endo/exonu/phosph_ase_sf"/>
</dbReference>
<dbReference type="PATRIC" id="fig|1409788.3.peg.354"/>
<dbReference type="GO" id="GO:0003677">
    <property type="term" value="F:DNA binding"/>
    <property type="evidence" value="ECO:0007669"/>
    <property type="project" value="InterPro"/>
</dbReference>
<keyword evidence="10" id="KW-1185">Reference proteome</keyword>
<keyword evidence="3" id="KW-0378">Hydrolase</keyword>
<protein>
    <recommendedName>
        <fullName evidence="8">Endonuclease/exonuclease/phosphatase domain-containing protein</fullName>
    </recommendedName>
</protein>
<feature type="binding site" evidence="6">
    <location>
        <position position="36"/>
    </location>
    <ligand>
        <name>Mg(2+)</name>
        <dbReference type="ChEBI" id="CHEBI:18420"/>
        <label>1</label>
    </ligand>
</feature>
<dbReference type="PROSITE" id="PS00726">
    <property type="entry name" value="AP_NUCLEASE_F1_1"/>
    <property type="match status" value="1"/>
</dbReference>
<dbReference type="PANTHER" id="PTHR43250">
    <property type="entry name" value="EXODEOXYRIBONUCLEASE III"/>
    <property type="match status" value="1"/>
</dbReference>
<feature type="binding site" evidence="6">
    <location>
        <position position="149"/>
    </location>
    <ligand>
        <name>Mg(2+)</name>
        <dbReference type="ChEBI" id="CHEBI:18420"/>
        <label>1</label>
    </ligand>
</feature>
<evidence type="ECO:0000313" key="10">
    <source>
        <dbReference type="Proteomes" id="UP000036958"/>
    </source>
</evidence>
<comment type="cofactor">
    <cofactor evidence="6">
        <name>Mg(2+)</name>
        <dbReference type="ChEBI" id="CHEBI:18420"/>
    </cofactor>
    <cofactor evidence="6">
        <name>Mn(2+)</name>
        <dbReference type="ChEBI" id="CHEBI:29035"/>
    </cofactor>
    <text evidence="6">Probably binds two magnesium or manganese ions per subunit.</text>
</comment>
<dbReference type="EMBL" id="LGIA01000016">
    <property type="protein sequence ID" value="KOH46836.1"/>
    <property type="molecule type" value="Genomic_DNA"/>
</dbReference>
<dbReference type="GO" id="GO:0006281">
    <property type="term" value="P:DNA repair"/>
    <property type="evidence" value="ECO:0007669"/>
    <property type="project" value="InterPro"/>
</dbReference>
<dbReference type="NCBIfam" id="TIGR00633">
    <property type="entry name" value="xth"/>
    <property type="match status" value="1"/>
</dbReference>
<evidence type="ECO:0000313" key="9">
    <source>
        <dbReference type="EMBL" id="KOH46836.1"/>
    </source>
</evidence>
<evidence type="ECO:0000256" key="5">
    <source>
        <dbReference type="PIRSR" id="PIRSR604808-1"/>
    </source>
</evidence>
<gene>
    <name evidence="9" type="ORF">NC99_03440</name>
</gene>
<feature type="active site" description="Proton acceptor" evidence="5">
    <location>
        <position position="246"/>
    </location>
</feature>
<feature type="domain" description="Endonuclease/exonuclease/phosphatase" evidence="8">
    <location>
        <begin position="5"/>
        <end position="241"/>
    </location>
</feature>
<feature type="binding site" evidence="6">
    <location>
        <position position="151"/>
    </location>
    <ligand>
        <name>Mg(2+)</name>
        <dbReference type="ChEBI" id="CHEBI:18420"/>
        <label>1</label>
    </ligand>
</feature>
<evidence type="ECO:0000256" key="3">
    <source>
        <dbReference type="ARBA" id="ARBA00022801"/>
    </source>
</evidence>
<evidence type="ECO:0000259" key="8">
    <source>
        <dbReference type="Pfam" id="PF03372"/>
    </source>
</evidence>
<keyword evidence="4 6" id="KW-0460">Magnesium</keyword>
<feature type="site" description="Interaction with DNA substrate" evidence="7">
    <location>
        <position position="246"/>
    </location>
</feature>
<dbReference type="GO" id="GO:0046872">
    <property type="term" value="F:metal ion binding"/>
    <property type="evidence" value="ECO:0007669"/>
    <property type="project" value="UniProtKB-KW"/>
</dbReference>
<keyword evidence="2 6" id="KW-0479">Metal-binding</keyword>
<comment type="similarity">
    <text evidence="1">Belongs to the DNA repair enzymes AP/ExoA family.</text>
</comment>
<dbReference type="SUPFAM" id="SSF56219">
    <property type="entry name" value="DNase I-like"/>
    <property type="match status" value="1"/>
</dbReference>
<keyword evidence="6" id="KW-0464">Manganese</keyword>
<proteinExistence type="inferred from homology"/>
<dbReference type="InterPro" id="IPR005135">
    <property type="entry name" value="Endo/exonuclease/phosphatase"/>
</dbReference>
<dbReference type="GO" id="GO:0004519">
    <property type="term" value="F:endonuclease activity"/>
    <property type="evidence" value="ECO:0007669"/>
    <property type="project" value="InterPro"/>
</dbReference>
<feature type="binding site" evidence="6">
    <location>
        <position position="246"/>
    </location>
    <ligand>
        <name>Mg(2+)</name>
        <dbReference type="ChEBI" id="CHEBI:18420"/>
        <label>1</label>
    </ligand>
</feature>
<evidence type="ECO:0000256" key="4">
    <source>
        <dbReference type="ARBA" id="ARBA00022842"/>
    </source>
</evidence>
<organism evidence="9 10">
    <name type="scientific">Sunxiuqinia dokdonensis</name>
    <dbReference type="NCBI Taxonomy" id="1409788"/>
    <lineage>
        <taxon>Bacteria</taxon>
        <taxon>Pseudomonadati</taxon>
        <taxon>Bacteroidota</taxon>
        <taxon>Bacteroidia</taxon>
        <taxon>Marinilabiliales</taxon>
        <taxon>Prolixibacteraceae</taxon>
        <taxon>Sunxiuqinia</taxon>
    </lineage>
</organism>
<dbReference type="InterPro" id="IPR037493">
    <property type="entry name" value="ExoIII-like"/>
</dbReference>
<feature type="site" description="Transition state stabilizer" evidence="7">
    <location>
        <position position="151"/>
    </location>
</feature>
<evidence type="ECO:0000256" key="6">
    <source>
        <dbReference type="PIRSR" id="PIRSR604808-2"/>
    </source>
</evidence>
<dbReference type="Pfam" id="PF03372">
    <property type="entry name" value="Exo_endo_phos"/>
    <property type="match status" value="1"/>
</dbReference>
<feature type="active site" evidence="5">
    <location>
        <position position="109"/>
    </location>
</feature>
<feature type="site" description="Important for catalytic activity" evidence="7">
    <location>
        <position position="220"/>
    </location>
</feature>